<sequence length="86" mass="10511">MKTCKPKQQNLSWTLKVEQVLRKLNYQRARKHQWGSFWSVGFYGLLWNTFCEVKATHFFGDQAQELERRIIRIEHRYIRRKVVMPA</sequence>
<dbReference type="Proteomes" id="UP000534677">
    <property type="component" value="Unassembled WGS sequence"/>
</dbReference>
<accession>A0ABR6TCT7</accession>
<protein>
    <submittedName>
        <fullName evidence="1">Uncharacterized protein</fullName>
    </submittedName>
</protein>
<reference evidence="1 2" key="1">
    <citation type="submission" date="2020-04" db="EMBL/GenBank/DDBJ databases">
        <title>Pseudomonas crami sp. nov., a novel proteolytic bacterial species isolated from cream.</title>
        <authorList>
            <person name="Hofmann K."/>
            <person name="Woller A."/>
            <person name="Huptas C."/>
            <person name="Wenning M."/>
            <person name="Scherer S."/>
            <person name="Doll E.V."/>
        </authorList>
    </citation>
    <scope>NUCLEOTIDE SEQUENCE [LARGE SCALE GENOMIC DNA]</scope>
    <source>
        <strain evidence="1 2">WS 5096</strain>
    </source>
</reference>
<keyword evidence="2" id="KW-1185">Reference proteome</keyword>
<organism evidence="1 2">
    <name type="scientific">Pseudomonas cremoris</name>
    <dbReference type="NCBI Taxonomy" id="2724178"/>
    <lineage>
        <taxon>Bacteria</taxon>
        <taxon>Pseudomonadati</taxon>
        <taxon>Pseudomonadota</taxon>
        <taxon>Gammaproteobacteria</taxon>
        <taxon>Pseudomonadales</taxon>
        <taxon>Pseudomonadaceae</taxon>
        <taxon>Pseudomonas</taxon>
    </lineage>
</organism>
<evidence type="ECO:0000313" key="2">
    <source>
        <dbReference type="Proteomes" id="UP000534677"/>
    </source>
</evidence>
<evidence type="ECO:0000313" key="1">
    <source>
        <dbReference type="EMBL" id="MBC2383764.1"/>
    </source>
</evidence>
<comment type="caution">
    <text evidence="1">The sequence shown here is derived from an EMBL/GenBank/DDBJ whole genome shotgun (WGS) entry which is preliminary data.</text>
</comment>
<dbReference type="RefSeq" id="WP_042933225.1">
    <property type="nucleotide sequence ID" value="NZ_JAAXCZ010000013.1"/>
</dbReference>
<gene>
    <name evidence="1" type="ORF">HF209_22740</name>
</gene>
<dbReference type="EMBL" id="JAAXCZ010000013">
    <property type="protein sequence ID" value="MBC2383764.1"/>
    <property type="molecule type" value="Genomic_DNA"/>
</dbReference>
<proteinExistence type="predicted"/>
<name>A0ABR6TCT7_9PSED</name>